<accession>D4S2Q3</accession>
<evidence type="ECO:0000313" key="3">
    <source>
        <dbReference type="Proteomes" id="UP000006238"/>
    </source>
</evidence>
<evidence type="ECO:0000256" key="1">
    <source>
        <dbReference type="SAM" id="Phobius"/>
    </source>
</evidence>
<dbReference type="RefSeq" id="WP_005604492.1">
    <property type="nucleotide sequence ID" value="NZ_GG663524.1"/>
</dbReference>
<keyword evidence="1" id="KW-0472">Membrane</keyword>
<sequence>MQDRRPTTQKRLMKEFPQINADVVEEIDIKIKTKVLAYQSNNVNRDISEEIQKEIKKHIKAKNLKLIKKKSNKLAKEYLENNRIWILQENWYCLLAYFITIATMILRCIEMKTKTNDRISLIMYFVALILWIFIVNIKGFMSLKAERFFIAFNNQTPSMIIISSILFYLVVRVCTCRYVWVAVIVISFLGCMLFTYLWYKREKIYTDM</sequence>
<organism evidence="2 3">
    <name type="scientific">Eshraghiella crossota DSM 2876</name>
    <dbReference type="NCBI Taxonomy" id="511680"/>
    <lineage>
        <taxon>Bacteria</taxon>
        <taxon>Bacillati</taxon>
        <taxon>Bacillota</taxon>
        <taxon>Clostridia</taxon>
        <taxon>Lachnospirales</taxon>
        <taxon>Lachnospiraceae</taxon>
        <taxon>Eshraghiella</taxon>
    </lineage>
</organism>
<comment type="caution">
    <text evidence="2">The sequence shown here is derived from an EMBL/GenBank/DDBJ whole genome shotgun (WGS) entry which is preliminary data.</text>
</comment>
<feature type="transmembrane region" description="Helical" evidence="1">
    <location>
        <begin position="148"/>
        <end position="171"/>
    </location>
</feature>
<evidence type="ECO:0000313" key="2">
    <source>
        <dbReference type="EMBL" id="EFF67508.1"/>
    </source>
</evidence>
<protein>
    <submittedName>
        <fullName evidence="2">Uncharacterized protein</fullName>
    </submittedName>
</protein>
<dbReference type="GeneID" id="98917518"/>
<feature type="transmembrane region" description="Helical" evidence="1">
    <location>
        <begin position="121"/>
        <end position="141"/>
    </location>
</feature>
<dbReference type="HOGENOM" id="CLU_1318933_0_0_9"/>
<feature type="transmembrane region" description="Helical" evidence="1">
    <location>
        <begin position="177"/>
        <end position="199"/>
    </location>
</feature>
<feature type="transmembrane region" description="Helical" evidence="1">
    <location>
        <begin position="91"/>
        <end position="109"/>
    </location>
</feature>
<dbReference type="EMBL" id="ABWN01000040">
    <property type="protein sequence ID" value="EFF67508.1"/>
    <property type="molecule type" value="Genomic_DNA"/>
</dbReference>
<dbReference type="Proteomes" id="UP000006238">
    <property type="component" value="Unassembled WGS sequence"/>
</dbReference>
<gene>
    <name evidence="2" type="ORF">BUTYVIB_02375</name>
</gene>
<keyword evidence="1" id="KW-0812">Transmembrane</keyword>
<reference evidence="2 3" key="1">
    <citation type="submission" date="2010-02" db="EMBL/GenBank/DDBJ databases">
        <authorList>
            <person name="Weinstock G."/>
            <person name="Sodergren E."/>
            <person name="Clifton S."/>
            <person name="Fulton L."/>
            <person name="Fulton B."/>
            <person name="Courtney L."/>
            <person name="Fronick C."/>
            <person name="Harrison M."/>
            <person name="Strong C."/>
            <person name="Farmer C."/>
            <person name="Delahaunty K."/>
            <person name="Markovic C."/>
            <person name="Hall O."/>
            <person name="Minx P."/>
            <person name="Tomlinson C."/>
            <person name="Mitreva M."/>
            <person name="Nelson J."/>
            <person name="Hou S."/>
            <person name="Wollam A."/>
            <person name="Pepin K.H."/>
            <person name="Johnson M."/>
            <person name="Bhonagiri V."/>
            <person name="Zhang X."/>
            <person name="Suruliraj S."/>
            <person name="Warren W."/>
            <person name="Chinwalla A."/>
            <person name="Mardis E.R."/>
            <person name="Wilson R.K."/>
        </authorList>
    </citation>
    <scope>NUCLEOTIDE SEQUENCE [LARGE SCALE GENOMIC DNA]</scope>
    <source>
        <strain evidence="2 3">DSM 2876</strain>
    </source>
</reference>
<proteinExistence type="predicted"/>
<dbReference type="AlphaFoldDB" id="D4S2Q3"/>
<keyword evidence="1" id="KW-1133">Transmembrane helix</keyword>
<name>D4S2Q3_9FIRM</name>
<keyword evidence="3" id="KW-1185">Reference proteome</keyword>